<evidence type="ECO:0008006" key="4">
    <source>
        <dbReference type="Google" id="ProtNLM"/>
    </source>
</evidence>
<gene>
    <name evidence="3" type="ORF">g.45044</name>
</gene>
<organism evidence="3">
    <name type="scientific">Auxenochlorella protothecoides</name>
    <name type="common">Green microalga</name>
    <name type="synonym">Chlorella protothecoides</name>
    <dbReference type="NCBI Taxonomy" id="3075"/>
    <lineage>
        <taxon>Eukaryota</taxon>
        <taxon>Viridiplantae</taxon>
        <taxon>Chlorophyta</taxon>
        <taxon>core chlorophytes</taxon>
        <taxon>Trebouxiophyceae</taxon>
        <taxon>Chlorellales</taxon>
        <taxon>Chlorellaceae</taxon>
        <taxon>Auxenochlorella</taxon>
    </lineage>
</organism>
<reference evidence="3" key="1">
    <citation type="submission" date="2015-08" db="EMBL/GenBank/DDBJ databases">
        <authorList>
            <person name="Babu N.S."/>
            <person name="Beckwith C.J."/>
            <person name="Beseler K.G."/>
            <person name="Brison A."/>
            <person name="Carone J.V."/>
            <person name="Caskin T.P."/>
            <person name="Diamond M."/>
            <person name="Durham M.E."/>
            <person name="Foxe J.M."/>
            <person name="Go M."/>
            <person name="Henderson B.A."/>
            <person name="Jones I.B."/>
            <person name="McGettigan J.A."/>
            <person name="Micheletti S.J."/>
            <person name="Nasrallah M.E."/>
            <person name="Ortiz D."/>
            <person name="Piller C.R."/>
            <person name="Privatt S.R."/>
            <person name="Schneider S.L."/>
            <person name="Sharp S."/>
            <person name="Smith T.C."/>
            <person name="Stanton J.D."/>
            <person name="Ullery H.E."/>
            <person name="Wilson R.J."/>
            <person name="Serrano M.G."/>
            <person name="Buck G."/>
            <person name="Lee V."/>
            <person name="Wang Y."/>
            <person name="Carvalho R."/>
            <person name="Voegtly L."/>
            <person name="Shi R."/>
            <person name="Duckworth R."/>
            <person name="Johnson A."/>
            <person name="Loviza R."/>
            <person name="Walstead R."/>
            <person name="Shah Z."/>
            <person name="Kiflezghi M."/>
            <person name="Wade K."/>
            <person name="Ball S.L."/>
            <person name="Bradley K.W."/>
            <person name="Asai D.J."/>
            <person name="Bowman C.A."/>
            <person name="Russell D.A."/>
            <person name="Pope W.H."/>
            <person name="Jacobs-Sera D."/>
            <person name="Hendrix R.W."/>
            <person name="Hatfull G.F."/>
        </authorList>
    </citation>
    <scope>NUCLEOTIDE SEQUENCE</scope>
</reference>
<evidence type="ECO:0000259" key="2">
    <source>
        <dbReference type="Pfam" id="PF17184"/>
    </source>
</evidence>
<evidence type="ECO:0000259" key="1">
    <source>
        <dbReference type="Pfam" id="PF04179"/>
    </source>
</evidence>
<dbReference type="GO" id="GO:0019988">
    <property type="term" value="P:charged-tRNA amino acid modification"/>
    <property type="evidence" value="ECO:0007669"/>
    <property type="project" value="InterPro"/>
</dbReference>
<dbReference type="PANTHER" id="PTHR31811:SF0">
    <property type="entry name" value="TRNA A64-2'-O-RIBOSYLPHOSPHATE TRANSFERASE"/>
    <property type="match status" value="1"/>
</dbReference>
<dbReference type="PANTHER" id="PTHR31811">
    <property type="entry name" value="TRNA A64-2'-O-RIBOSYLPHOSPHATE TRANSFERASE"/>
    <property type="match status" value="1"/>
</dbReference>
<name>A0A1D1ZQG5_AUXPR</name>
<accession>A0A1D1ZQG5</accession>
<feature type="domain" description="Rit1 N-terminal" evidence="2">
    <location>
        <begin position="19"/>
        <end position="297"/>
    </location>
</feature>
<dbReference type="InterPro" id="IPR033421">
    <property type="entry name" value="Rit1_DUSP-like"/>
</dbReference>
<dbReference type="GO" id="GO:0043399">
    <property type="term" value="F:tRNA adenosine(64)-2'-O-ribosylphosphate transferase activity"/>
    <property type="evidence" value="ECO:0007669"/>
    <property type="project" value="InterPro"/>
</dbReference>
<protein>
    <recommendedName>
        <fullName evidence="4">Initiator tRNA phosphoribosyl transferase</fullName>
    </recommendedName>
</protein>
<sequence length="522" mass="54848">MEYLPRNEVPTLTHVLRALKRAEHGLYNCIASIVHDHEFVEDVTARYPGVPVLPNLRCGGWYVPDPTHTCAFKSTDGHSGNWSFSTTRLNLNVAQLSARHGGCIIVDATRRGKRFPDAFSKTLPIWAAVVNRAVAQLRGTTVDESDWDAALHLPAWVPDSEAHQIGLRLDGWAADLLHVCPDIHGLAGTLLKPLRCMWLAHDSRTWGDAMDGSLADLAFTPLILASASLSSGRQRRCLELGPTADGDALQLPYDYVPGAGDDEETWAGGLSPEVMWQHHRQLLEAGPAGAEALAARLMAGRPGPGGLLPRQGRRRGAGTCTDQHHPLPAGLGAGVGAQAPAAGSSRRPVVVPGTNLFLALDADQDRLALLVDLVLDLRTATGEDCGAAPGATAARLGMLALPVPPCKRDKAGLLRRLPAVLDAVCPALRGGRRVGMLGDAGGDALAGAAVAVLAALYSIDAAGGLRPREGGPGTGTPAVSKTDVQRYLGVVAAASPAARPTRGMLKQVFAYFHAEQARAAAG</sequence>
<dbReference type="InterPro" id="IPR007306">
    <property type="entry name" value="Rit1"/>
</dbReference>
<dbReference type="Pfam" id="PF17184">
    <property type="entry name" value="Rit1_C"/>
    <property type="match status" value="1"/>
</dbReference>
<feature type="domain" description="Rit1 DUSP-like" evidence="1">
    <location>
        <begin position="399"/>
        <end position="511"/>
    </location>
</feature>
<evidence type="ECO:0000313" key="3">
    <source>
        <dbReference type="EMBL" id="JAT69230.1"/>
    </source>
</evidence>
<dbReference type="EMBL" id="GDKF01009392">
    <property type="protein sequence ID" value="JAT69230.1"/>
    <property type="molecule type" value="Transcribed_RNA"/>
</dbReference>
<dbReference type="GO" id="GO:0005737">
    <property type="term" value="C:cytoplasm"/>
    <property type="evidence" value="ECO:0007669"/>
    <property type="project" value="TreeGrafter"/>
</dbReference>
<dbReference type="Pfam" id="PF04179">
    <property type="entry name" value="Init_tRNA_PT"/>
    <property type="match status" value="1"/>
</dbReference>
<dbReference type="InterPro" id="IPR033449">
    <property type="entry name" value="Rit1_N"/>
</dbReference>
<proteinExistence type="predicted"/>
<dbReference type="AlphaFoldDB" id="A0A1D1ZQG5"/>